<dbReference type="RefSeq" id="WP_376846828.1">
    <property type="nucleotide sequence ID" value="NZ_JBHSFW010000011.1"/>
</dbReference>
<dbReference type="Proteomes" id="UP001596022">
    <property type="component" value="Unassembled WGS sequence"/>
</dbReference>
<evidence type="ECO:0000256" key="1">
    <source>
        <dbReference type="SAM" id="MobiDB-lite"/>
    </source>
</evidence>
<dbReference type="EMBL" id="JBHSFW010000011">
    <property type="protein sequence ID" value="MFC4619737.1"/>
    <property type="molecule type" value="Genomic_DNA"/>
</dbReference>
<gene>
    <name evidence="2" type="ORF">ACFO4N_13550</name>
</gene>
<reference evidence="3" key="1">
    <citation type="journal article" date="2019" name="Int. J. Syst. Evol. Microbiol.">
        <title>The Global Catalogue of Microorganisms (GCM) 10K type strain sequencing project: providing services to taxonomists for standard genome sequencing and annotation.</title>
        <authorList>
            <consortium name="The Broad Institute Genomics Platform"/>
            <consortium name="The Broad Institute Genome Sequencing Center for Infectious Disease"/>
            <person name="Wu L."/>
            <person name="Ma J."/>
        </authorList>
    </citation>
    <scope>NUCLEOTIDE SEQUENCE [LARGE SCALE GENOMIC DNA]</scope>
    <source>
        <strain evidence="3">CGMCC 1.16306</strain>
    </source>
</reference>
<name>A0ABV9GR63_9BACL</name>
<keyword evidence="3" id="KW-1185">Reference proteome</keyword>
<feature type="compositionally biased region" description="Polar residues" evidence="1">
    <location>
        <begin position="11"/>
        <end position="23"/>
    </location>
</feature>
<organism evidence="2 3">
    <name type="scientific">Camelliibacillus cellulosilyticus</name>
    <dbReference type="NCBI Taxonomy" id="2174486"/>
    <lineage>
        <taxon>Bacteria</taxon>
        <taxon>Bacillati</taxon>
        <taxon>Bacillota</taxon>
        <taxon>Bacilli</taxon>
        <taxon>Bacillales</taxon>
        <taxon>Sporolactobacillaceae</taxon>
        <taxon>Camelliibacillus</taxon>
    </lineage>
</organism>
<comment type="caution">
    <text evidence="2">The sequence shown here is derived from an EMBL/GenBank/DDBJ whole genome shotgun (WGS) entry which is preliminary data.</text>
</comment>
<dbReference type="InterPro" id="IPR025413">
    <property type="entry name" value="YpzG-like"/>
</dbReference>
<evidence type="ECO:0000313" key="3">
    <source>
        <dbReference type="Proteomes" id="UP001596022"/>
    </source>
</evidence>
<proteinExistence type="predicted"/>
<protein>
    <submittedName>
        <fullName evidence="2">YpzG family protein</fullName>
    </submittedName>
</protein>
<accession>A0ABV9GR63</accession>
<evidence type="ECO:0000313" key="2">
    <source>
        <dbReference type="EMBL" id="MFC4619737.1"/>
    </source>
</evidence>
<feature type="region of interest" description="Disordered" evidence="1">
    <location>
        <begin position="1"/>
        <end position="30"/>
    </location>
</feature>
<sequence length="56" mass="6436">MDHKKMFAKSESFNYTDPFQSPRANPKHSFHQVNGETAANLHNQIMKVQTKKFGSV</sequence>
<dbReference type="Pfam" id="PF14139">
    <property type="entry name" value="YpzG"/>
    <property type="match status" value="1"/>
</dbReference>